<evidence type="ECO:0000313" key="9">
    <source>
        <dbReference type="EMBL" id="SFM19613.1"/>
    </source>
</evidence>
<evidence type="ECO:0000259" key="8">
    <source>
        <dbReference type="Pfam" id="PF00324"/>
    </source>
</evidence>
<organism evidence="9 10">
    <name type="scientific">Pelosinus propionicus DSM 13327</name>
    <dbReference type="NCBI Taxonomy" id="1123291"/>
    <lineage>
        <taxon>Bacteria</taxon>
        <taxon>Bacillati</taxon>
        <taxon>Bacillota</taxon>
        <taxon>Negativicutes</taxon>
        <taxon>Selenomonadales</taxon>
        <taxon>Sporomusaceae</taxon>
        <taxon>Pelosinus</taxon>
    </lineage>
</organism>
<evidence type="ECO:0000256" key="5">
    <source>
        <dbReference type="ARBA" id="ARBA00022989"/>
    </source>
</evidence>
<dbReference type="RefSeq" id="WP_090942458.1">
    <property type="nucleotide sequence ID" value="NZ_FOTS01000053.1"/>
</dbReference>
<feature type="transmembrane region" description="Helical" evidence="7">
    <location>
        <begin position="9"/>
        <end position="33"/>
    </location>
</feature>
<dbReference type="GO" id="GO:0016020">
    <property type="term" value="C:membrane"/>
    <property type="evidence" value="ECO:0007669"/>
    <property type="project" value="UniProtKB-SubCell"/>
</dbReference>
<dbReference type="Gene3D" id="1.20.1740.10">
    <property type="entry name" value="Amino acid/polyamine transporter I"/>
    <property type="match status" value="1"/>
</dbReference>
<feature type="transmembrane region" description="Helical" evidence="7">
    <location>
        <begin position="39"/>
        <end position="60"/>
    </location>
</feature>
<feature type="transmembrane region" description="Helical" evidence="7">
    <location>
        <begin position="190"/>
        <end position="215"/>
    </location>
</feature>
<dbReference type="GO" id="GO:0055085">
    <property type="term" value="P:transmembrane transport"/>
    <property type="evidence" value="ECO:0007669"/>
    <property type="project" value="InterPro"/>
</dbReference>
<feature type="transmembrane region" description="Helical" evidence="7">
    <location>
        <begin position="349"/>
        <end position="374"/>
    </location>
</feature>
<keyword evidence="3 7" id="KW-0812">Transmembrane</keyword>
<feature type="transmembrane region" description="Helical" evidence="7">
    <location>
        <begin position="420"/>
        <end position="437"/>
    </location>
</feature>
<feature type="domain" description="Amino acid permease/ SLC12A" evidence="8">
    <location>
        <begin position="9"/>
        <end position="435"/>
    </location>
</feature>
<dbReference type="PIRSF" id="PIRSF006060">
    <property type="entry name" value="AA_transporter"/>
    <property type="match status" value="1"/>
</dbReference>
<feature type="transmembrane region" description="Helical" evidence="7">
    <location>
        <begin position="227"/>
        <end position="251"/>
    </location>
</feature>
<keyword evidence="5 7" id="KW-1133">Transmembrane helix</keyword>
<feature type="transmembrane region" description="Helical" evidence="7">
    <location>
        <begin position="322"/>
        <end position="343"/>
    </location>
</feature>
<reference evidence="10" key="1">
    <citation type="submission" date="2016-10" db="EMBL/GenBank/DDBJ databases">
        <authorList>
            <person name="Varghese N."/>
            <person name="Submissions S."/>
        </authorList>
    </citation>
    <scope>NUCLEOTIDE SEQUENCE [LARGE SCALE GENOMIC DNA]</scope>
    <source>
        <strain evidence="10">DSM 13327</strain>
    </source>
</reference>
<feature type="transmembrane region" description="Helical" evidence="7">
    <location>
        <begin position="395"/>
        <end position="414"/>
    </location>
</feature>
<dbReference type="GO" id="GO:0006865">
    <property type="term" value="P:amino acid transport"/>
    <property type="evidence" value="ECO:0007669"/>
    <property type="project" value="UniProtKB-KW"/>
</dbReference>
<dbReference type="STRING" id="1123291.SAMN04490355_105322"/>
<dbReference type="Pfam" id="PF00324">
    <property type="entry name" value="AA_permease"/>
    <property type="match status" value="1"/>
</dbReference>
<keyword evidence="6 7" id="KW-0472">Membrane</keyword>
<evidence type="ECO:0000256" key="7">
    <source>
        <dbReference type="SAM" id="Phobius"/>
    </source>
</evidence>
<evidence type="ECO:0000313" key="10">
    <source>
        <dbReference type="Proteomes" id="UP000199520"/>
    </source>
</evidence>
<name>A0A1I4NWW0_9FIRM</name>
<sequence>MTAFNKKDFIVMALGNIIGSGIFLASSLVISVAGIWAPFAYLFGGLVMMMEVSFIIEMTIANPVSGSFKAHAQEIFGEWWGFMIGWMFWVSGVLGMAGEVTACAIFLRLWLPSVPLWVCSLAFALGITLLNFNDVKGLSKIELGLAITKVATLVIFVIMGFMVIAGVSIGDASTEFMLFQSLLQAPLEGISGMLGAMLLILFAYTGTGIIGIAAVETEKPEKTVPPAAKFITISVTLLYTLSAFLIISLLPLDLLDEAISPFVQLFTIFKIPYAGDLVNFILLTAGVSALNSQVYSSSRMLFSLAKENQAPQIAKYQNNKGVPIAAVTISGVVLLCGAILSYYLPDKVFVYTVSASGFLALINWMSVSATHYYYRKKLLAESPEKLKYKAPFYPYLSWICFFIIFVSILSTPLYPDQLPGLYSGLLLMLLISIAYLIRNLWILKKDH</sequence>
<evidence type="ECO:0000256" key="2">
    <source>
        <dbReference type="ARBA" id="ARBA00022448"/>
    </source>
</evidence>
<dbReference type="InterPro" id="IPR004841">
    <property type="entry name" value="AA-permease/SLC12A_dom"/>
</dbReference>
<proteinExistence type="predicted"/>
<dbReference type="AlphaFoldDB" id="A0A1I4NWW0"/>
<evidence type="ECO:0000256" key="4">
    <source>
        <dbReference type="ARBA" id="ARBA00022970"/>
    </source>
</evidence>
<evidence type="ECO:0000256" key="6">
    <source>
        <dbReference type="ARBA" id="ARBA00023136"/>
    </source>
</evidence>
<comment type="subcellular location">
    <subcellularLocation>
        <location evidence="1">Membrane</location>
        <topology evidence="1">Multi-pass membrane protein</topology>
    </subcellularLocation>
</comment>
<feature type="transmembrane region" description="Helical" evidence="7">
    <location>
        <begin position="80"/>
        <end position="107"/>
    </location>
</feature>
<dbReference type="PANTHER" id="PTHR43495">
    <property type="entry name" value="GABA PERMEASE"/>
    <property type="match status" value="1"/>
</dbReference>
<feature type="transmembrane region" description="Helical" evidence="7">
    <location>
        <begin position="113"/>
        <end position="132"/>
    </location>
</feature>
<keyword evidence="10" id="KW-1185">Reference proteome</keyword>
<protein>
    <submittedName>
        <fullName evidence="9">Amino acid/polyamine/organocation transporter, APC superfamily</fullName>
    </submittedName>
</protein>
<dbReference type="EMBL" id="FOTS01000053">
    <property type="protein sequence ID" value="SFM19613.1"/>
    <property type="molecule type" value="Genomic_DNA"/>
</dbReference>
<evidence type="ECO:0000256" key="3">
    <source>
        <dbReference type="ARBA" id="ARBA00022692"/>
    </source>
</evidence>
<accession>A0A1I4NWW0</accession>
<dbReference type="Proteomes" id="UP000199520">
    <property type="component" value="Unassembled WGS sequence"/>
</dbReference>
<keyword evidence="2" id="KW-0813">Transport</keyword>
<gene>
    <name evidence="9" type="ORF">SAMN04490355_105322</name>
</gene>
<evidence type="ECO:0000256" key="1">
    <source>
        <dbReference type="ARBA" id="ARBA00004141"/>
    </source>
</evidence>
<dbReference type="OrthoDB" id="9780162at2"/>
<keyword evidence="4" id="KW-0029">Amino-acid transport</keyword>
<feature type="transmembrane region" description="Helical" evidence="7">
    <location>
        <begin position="144"/>
        <end position="170"/>
    </location>
</feature>
<dbReference type="PANTHER" id="PTHR43495:SF5">
    <property type="entry name" value="GAMMA-AMINOBUTYRIC ACID PERMEASE"/>
    <property type="match status" value="1"/>
</dbReference>